<name>A0A370GCE6_9BACI</name>
<sequence>MDFITKELIYQKSSQEITSLLYEAAIDDLTYAIDDIHQKKYIDSNIKLKNVNDILQRLGVGLNYDAGIIADQLDALYNYMADRVIEGNLQKDPAILREVLEILTRISDAWNTALKEKPSTKADLKRQKANAYEKHILVYERDENTVEEGK</sequence>
<keyword evidence="3" id="KW-0963">Cytoplasm</keyword>
<protein>
    <submittedName>
        <fullName evidence="6">Flagellar protein FliS</fullName>
    </submittedName>
</protein>
<evidence type="ECO:0000256" key="1">
    <source>
        <dbReference type="ARBA" id="ARBA00004514"/>
    </source>
</evidence>
<dbReference type="RefSeq" id="WP_114746516.1">
    <property type="nucleotide sequence ID" value="NZ_QQAY01000012.1"/>
</dbReference>
<accession>A0A370GCE6</accession>
<organism evidence="6 7">
    <name type="scientific">Falsibacillus pallidus</name>
    <dbReference type="NCBI Taxonomy" id="493781"/>
    <lineage>
        <taxon>Bacteria</taxon>
        <taxon>Bacillati</taxon>
        <taxon>Bacillota</taxon>
        <taxon>Bacilli</taxon>
        <taxon>Bacillales</taxon>
        <taxon>Bacillaceae</taxon>
        <taxon>Falsibacillus</taxon>
    </lineage>
</organism>
<dbReference type="GO" id="GO:0044780">
    <property type="term" value="P:bacterial-type flagellum assembly"/>
    <property type="evidence" value="ECO:0007669"/>
    <property type="project" value="InterPro"/>
</dbReference>
<dbReference type="InterPro" id="IPR003713">
    <property type="entry name" value="FliS"/>
</dbReference>
<evidence type="ECO:0000256" key="2">
    <source>
        <dbReference type="ARBA" id="ARBA00008787"/>
    </source>
</evidence>
<gene>
    <name evidence="6" type="ORF">DFR59_11240</name>
</gene>
<dbReference type="GO" id="GO:0071973">
    <property type="term" value="P:bacterial-type flagellum-dependent cell motility"/>
    <property type="evidence" value="ECO:0007669"/>
    <property type="project" value="TreeGrafter"/>
</dbReference>
<comment type="subcellular location">
    <subcellularLocation>
        <location evidence="1">Cytoplasm</location>
        <location evidence="1">Cytosol</location>
    </subcellularLocation>
</comment>
<dbReference type="Gene3D" id="1.20.120.340">
    <property type="entry name" value="Flagellar protein FliS"/>
    <property type="match status" value="1"/>
</dbReference>
<evidence type="ECO:0000313" key="6">
    <source>
        <dbReference type="EMBL" id="RDI40124.1"/>
    </source>
</evidence>
<keyword evidence="5" id="KW-0143">Chaperone</keyword>
<dbReference type="OrthoDB" id="9792010at2"/>
<evidence type="ECO:0000256" key="5">
    <source>
        <dbReference type="ARBA" id="ARBA00023186"/>
    </source>
</evidence>
<keyword evidence="6" id="KW-0966">Cell projection</keyword>
<dbReference type="SUPFAM" id="SSF101116">
    <property type="entry name" value="Flagellar export chaperone FliS"/>
    <property type="match status" value="1"/>
</dbReference>
<evidence type="ECO:0000313" key="7">
    <source>
        <dbReference type="Proteomes" id="UP000255326"/>
    </source>
</evidence>
<dbReference type="PANTHER" id="PTHR34773">
    <property type="entry name" value="FLAGELLAR SECRETION CHAPERONE FLIS"/>
    <property type="match status" value="1"/>
</dbReference>
<keyword evidence="7" id="KW-1185">Reference proteome</keyword>
<evidence type="ECO:0000256" key="3">
    <source>
        <dbReference type="ARBA" id="ARBA00022490"/>
    </source>
</evidence>
<dbReference type="InterPro" id="IPR036584">
    <property type="entry name" value="FliS_sf"/>
</dbReference>
<reference evidence="6 7" key="1">
    <citation type="submission" date="2018-07" db="EMBL/GenBank/DDBJ databases">
        <title>Genomic Encyclopedia of Type Strains, Phase IV (KMG-IV): sequencing the most valuable type-strain genomes for metagenomic binning, comparative biology and taxonomic classification.</title>
        <authorList>
            <person name="Goeker M."/>
        </authorList>
    </citation>
    <scope>NUCLEOTIDE SEQUENCE [LARGE SCALE GENOMIC DNA]</scope>
    <source>
        <strain evidence="6 7">DSM 25281</strain>
    </source>
</reference>
<dbReference type="Pfam" id="PF02561">
    <property type="entry name" value="FliS"/>
    <property type="match status" value="1"/>
</dbReference>
<comment type="caution">
    <text evidence="6">The sequence shown here is derived from an EMBL/GenBank/DDBJ whole genome shotgun (WGS) entry which is preliminary data.</text>
</comment>
<comment type="similarity">
    <text evidence="2">Belongs to the FliS family.</text>
</comment>
<dbReference type="EMBL" id="QQAY01000012">
    <property type="protein sequence ID" value="RDI40124.1"/>
    <property type="molecule type" value="Genomic_DNA"/>
</dbReference>
<dbReference type="GO" id="GO:0005829">
    <property type="term" value="C:cytosol"/>
    <property type="evidence" value="ECO:0007669"/>
    <property type="project" value="UniProtKB-SubCell"/>
</dbReference>
<dbReference type="PANTHER" id="PTHR34773:SF1">
    <property type="entry name" value="FLAGELLAR SECRETION CHAPERONE FLIS"/>
    <property type="match status" value="1"/>
</dbReference>
<proteinExistence type="inferred from homology"/>
<keyword evidence="4" id="KW-1005">Bacterial flagellum biogenesis</keyword>
<keyword evidence="6" id="KW-0969">Cilium</keyword>
<evidence type="ECO:0000256" key="4">
    <source>
        <dbReference type="ARBA" id="ARBA00022795"/>
    </source>
</evidence>
<dbReference type="CDD" id="cd16098">
    <property type="entry name" value="FliS"/>
    <property type="match status" value="1"/>
</dbReference>
<dbReference type="AlphaFoldDB" id="A0A370GCE6"/>
<dbReference type="Proteomes" id="UP000255326">
    <property type="component" value="Unassembled WGS sequence"/>
</dbReference>
<keyword evidence="6" id="KW-0282">Flagellum</keyword>